<comment type="caution">
    <text evidence="2">The sequence shown here is derived from an EMBL/GenBank/DDBJ whole genome shotgun (WGS) entry which is preliminary data.</text>
</comment>
<dbReference type="Proteomes" id="UP000018731">
    <property type="component" value="Unassembled WGS sequence"/>
</dbReference>
<dbReference type="RefSeq" id="WP_023928792.1">
    <property type="nucleotide sequence ID" value="NZ_KI669456.1"/>
</dbReference>
<dbReference type="NCBIfam" id="NF010483">
    <property type="entry name" value="PRK13908.1"/>
    <property type="match status" value="1"/>
</dbReference>
<reference evidence="2 3" key="1">
    <citation type="journal article" date="2014" name="Genome Announc.">
        <title>Draft genome sequences of six enterohepatic helicobacter species isolated from humans and one from rhesus macaques.</title>
        <authorList>
            <person name="Shen Z."/>
            <person name="Sheh A."/>
            <person name="Young S.K."/>
            <person name="Abouelliel A."/>
            <person name="Ward D.V."/>
            <person name="Earl A.M."/>
            <person name="Fox J.G."/>
        </authorList>
    </citation>
    <scope>NUCLEOTIDE SEQUENCE [LARGE SCALE GENOMIC DNA]</scope>
    <source>
        <strain evidence="2 3">MIT 99-5501</strain>
    </source>
</reference>
<dbReference type="eggNOG" id="COG1381">
    <property type="taxonomic scope" value="Bacteria"/>
</dbReference>
<organism evidence="2 3">
    <name type="scientific">Helicobacter macacae MIT 99-5501</name>
    <dbReference type="NCBI Taxonomy" id="1357400"/>
    <lineage>
        <taxon>Bacteria</taxon>
        <taxon>Pseudomonadati</taxon>
        <taxon>Campylobacterota</taxon>
        <taxon>Epsilonproteobacteria</taxon>
        <taxon>Campylobacterales</taxon>
        <taxon>Helicobacteraceae</taxon>
        <taxon>Helicobacter</taxon>
    </lineage>
</organism>
<name>V8C4A5_9HELI</name>
<keyword evidence="3" id="KW-1185">Reference proteome</keyword>
<gene>
    <name evidence="2" type="ORF">HMPREF2086_01954</name>
</gene>
<protein>
    <recommendedName>
        <fullName evidence="1">DNA replication/recombination mediator RecO N-terminal domain-containing protein</fullName>
    </recommendedName>
</protein>
<dbReference type="OrthoDB" id="5338768at2"/>
<feature type="domain" description="DNA replication/recombination mediator RecO N-terminal" evidence="1">
    <location>
        <begin position="1"/>
        <end position="71"/>
    </location>
</feature>
<evidence type="ECO:0000313" key="2">
    <source>
        <dbReference type="EMBL" id="ETD22223.1"/>
    </source>
</evidence>
<dbReference type="Pfam" id="PF13114">
    <property type="entry name" value="RecO_N_2"/>
    <property type="match status" value="1"/>
</dbReference>
<dbReference type="PATRIC" id="fig|1357400.3.peg.2644"/>
<proteinExistence type="predicted"/>
<dbReference type="AlphaFoldDB" id="V8C4A5"/>
<evidence type="ECO:0000313" key="3">
    <source>
        <dbReference type="Proteomes" id="UP000018731"/>
    </source>
</evidence>
<evidence type="ECO:0000259" key="1">
    <source>
        <dbReference type="Pfam" id="PF13114"/>
    </source>
</evidence>
<dbReference type="InterPro" id="IPR022572">
    <property type="entry name" value="DNA_rep/recomb_RecO_N"/>
</dbReference>
<dbReference type="EMBL" id="AZJI01000010">
    <property type="protein sequence ID" value="ETD22223.1"/>
    <property type="molecule type" value="Genomic_DNA"/>
</dbReference>
<accession>V8C4A5</accession>
<dbReference type="STRING" id="1357400.HMPREF2086_01954"/>
<dbReference type="HOGENOM" id="CLU_1309562_0_0_7"/>
<sequence length="208" mass="24274">MQGYILHTQRQKGEDLIVRILTESKIKTLYRFYGARHSLVHIGHRIDFVQESNGVFLPKLRSVMHLGFGWERELERVYVWQRFIGLLDRHLRDIYEVERFYMEVLDEAARKLLKQNPMRVMIEAYSQILSKEGRKPSQASNNSECFLCGEALGEDIALARSFMAAHRHCARGLHTQMGKIKDFLSTGDSLRLNDDEVRSLYEVLLLGF</sequence>